<comment type="subcellular location">
    <subcellularLocation>
        <location evidence="1 7">Cell membrane</location>
        <topology evidence="1 7">Multi-pass membrane protein</topology>
    </subcellularLocation>
</comment>
<dbReference type="Pfam" id="PF00528">
    <property type="entry name" value="BPD_transp_1"/>
    <property type="match status" value="1"/>
</dbReference>
<protein>
    <submittedName>
        <fullName evidence="9">Lactose/L-arabinose transport system permease protein</fullName>
    </submittedName>
</protein>
<keyword evidence="3" id="KW-1003">Cell membrane</keyword>
<dbReference type="PANTHER" id="PTHR30193:SF37">
    <property type="entry name" value="INNER MEMBRANE ABC TRANSPORTER PERMEASE PROTEIN YCJO"/>
    <property type="match status" value="1"/>
</dbReference>
<keyword evidence="10" id="KW-1185">Reference proteome</keyword>
<evidence type="ECO:0000256" key="5">
    <source>
        <dbReference type="ARBA" id="ARBA00022989"/>
    </source>
</evidence>
<feature type="domain" description="ABC transmembrane type-1" evidence="8">
    <location>
        <begin position="71"/>
        <end position="286"/>
    </location>
</feature>
<dbReference type="RefSeq" id="WP_307201399.1">
    <property type="nucleotide sequence ID" value="NZ_JAUSSU010000002.1"/>
</dbReference>
<comment type="caution">
    <text evidence="9">The sequence shown here is derived from an EMBL/GenBank/DDBJ whole genome shotgun (WGS) entry which is preliminary data.</text>
</comment>
<dbReference type="InterPro" id="IPR000515">
    <property type="entry name" value="MetI-like"/>
</dbReference>
<evidence type="ECO:0000313" key="9">
    <source>
        <dbReference type="EMBL" id="MDQ0111425.1"/>
    </source>
</evidence>
<keyword evidence="6 7" id="KW-0472">Membrane</keyword>
<evidence type="ECO:0000256" key="4">
    <source>
        <dbReference type="ARBA" id="ARBA00022692"/>
    </source>
</evidence>
<feature type="transmembrane region" description="Helical" evidence="7">
    <location>
        <begin position="217"/>
        <end position="239"/>
    </location>
</feature>
<feature type="transmembrane region" description="Helical" evidence="7">
    <location>
        <begin position="66"/>
        <end position="97"/>
    </location>
</feature>
<feature type="transmembrane region" description="Helical" evidence="7">
    <location>
        <begin position="12"/>
        <end position="34"/>
    </location>
</feature>
<evidence type="ECO:0000256" key="7">
    <source>
        <dbReference type="RuleBase" id="RU363032"/>
    </source>
</evidence>
<evidence type="ECO:0000313" key="10">
    <source>
        <dbReference type="Proteomes" id="UP001229346"/>
    </source>
</evidence>
<dbReference type="Gene3D" id="1.10.3720.10">
    <property type="entry name" value="MetI-like"/>
    <property type="match status" value="1"/>
</dbReference>
<dbReference type="EMBL" id="JAUSSU010000002">
    <property type="protein sequence ID" value="MDQ0111425.1"/>
    <property type="molecule type" value="Genomic_DNA"/>
</dbReference>
<feature type="transmembrane region" description="Helical" evidence="7">
    <location>
        <begin position="158"/>
        <end position="184"/>
    </location>
</feature>
<dbReference type="PROSITE" id="PS50928">
    <property type="entry name" value="ABC_TM1"/>
    <property type="match status" value="1"/>
</dbReference>
<keyword evidence="4 7" id="KW-0812">Transmembrane</keyword>
<dbReference type="InterPro" id="IPR035906">
    <property type="entry name" value="MetI-like_sf"/>
</dbReference>
<accession>A0ABT9TVN4</accession>
<proteinExistence type="inferred from homology"/>
<keyword evidence="2 7" id="KW-0813">Transport</keyword>
<evidence type="ECO:0000256" key="6">
    <source>
        <dbReference type="ARBA" id="ARBA00023136"/>
    </source>
</evidence>
<keyword evidence="5 7" id="KW-1133">Transmembrane helix</keyword>
<dbReference type="Proteomes" id="UP001229346">
    <property type="component" value="Unassembled WGS sequence"/>
</dbReference>
<evidence type="ECO:0000256" key="1">
    <source>
        <dbReference type="ARBA" id="ARBA00004651"/>
    </source>
</evidence>
<evidence type="ECO:0000256" key="3">
    <source>
        <dbReference type="ARBA" id="ARBA00022475"/>
    </source>
</evidence>
<dbReference type="PANTHER" id="PTHR30193">
    <property type="entry name" value="ABC TRANSPORTER PERMEASE PROTEIN"/>
    <property type="match status" value="1"/>
</dbReference>
<dbReference type="InterPro" id="IPR051393">
    <property type="entry name" value="ABC_transporter_permease"/>
</dbReference>
<sequence>MASKWWRWQQKSAPYMFISPFFILFSVFLFYPFLYSFYLSLVEWNGGKTKTYVGLDNFSRVLHDEVFWLSIGNGLIIMVMYVPLLLLLATLVAVLLNSNWVKGKGFFRMSLFTPNIMAVVAVAFVFSIMLNGDNGLINVILKQLGLIDASILWLDSPFWARLSVAAMVFYRWLGYNMILILAGLQNIPKDIYESAYVDGATPFQVLIRITLPLLKKILVFCVILSTLGSFGLFTEPLVLTKGGPLNSTTTPVLLIYQESFTNLNFGYASAIAIMFFFLMMIFTFVQMRVTRDND</sequence>
<organism evidence="9 10">
    <name type="scientific">Paenibacillus harenae</name>
    <dbReference type="NCBI Taxonomy" id="306543"/>
    <lineage>
        <taxon>Bacteria</taxon>
        <taxon>Bacillati</taxon>
        <taxon>Bacillota</taxon>
        <taxon>Bacilli</taxon>
        <taxon>Bacillales</taxon>
        <taxon>Paenibacillaceae</taxon>
        <taxon>Paenibacillus</taxon>
    </lineage>
</organism>
<evidence type="ECO:0000259" key="8">
    <source>
        <dbReference type="PROSITE" id="PS50928"/>
    </source>
</evidence>
<name>A0ABT9TVN4_PAEHA</name>
<dbReference type="CDD" id="cd06261">
    <property type="entry name" value="TM_PBP2"/>
    <property type="match status" value="1"/>
</dbReference>
<gene>
    <name evidence="9" type="ORF">J2T15_000858</name>
</gene>
<feature type="transmembrane region" description="Helical" evidence="7">
    <location>
        <begin position="265"/>
        <end position="285"/>
    </location>
</feature>
<dbReference type="SUPFAM" id="SSF161098">
    <property type="entry name" value="MetI-like"/>
    <property type="match status" value="1"/>
</dbReference>
<comment type="similarity">
    <text evidence="7">Belongs to the binding-protein-dependent transport system permease family.</text>
</comment>
<feature type="transmembrane region" description="Helical" evidence="7">
    <location>
        <begin position="109"/>
        <end position="130"/>
    </location>
</feature>
<reference evidence="9 10" key="1">
    <citation type="submission" date="2023-07" db="EMBL/GenBank/DDBJ databases">
        <title>Sorghum-associated microbial communities from plants grown in Nebraska, USA.</title>
        <authorList>
            <person name="Schachtman D."/>
        </authorList>
    </citation>
    <scope>NUCLEOTIDE SEQUENCE [LARGE SCALE GENOMIC DNA]</scope>
    <source>
        <strain evidence="9 10">CC482</strain>
    </source>
</reference>
<evidence type="ECO:0000256" key="2">
    <source>
        <dbReference type="ARBA" id="ARBA00022448"/>
    </source>
</evidence>